<accession>A0A1Q6R9F0</accession>
<feature type="binding site" evidence="6">
    <location>
        <position position="57"/>
    </location>
    <ligand>
        <name>Zn(2+)</name>
        <dbReference type="ChEBI" id="CHEBI:29105"/>
    </ligand>
</feature>
<evidence type="ECO:0000256" key="4">
    <source>
        <dbReference type="ARBA" id="ARBA00023239"/>
    </source>
</evidence>
<feature type="binding site" evidence="6">
    <location>
        <position position="108"/>
    </location>
    <ligand>
        <name>Zn(2+)</name>
        <dbReference type="ChEBI" id="CHEBI:29105"/>
    </ligand>
</feature>
<dbReference type="SMART" id="SM00947">
    <property type="entry name" value="Pro_CA"/>
    <property type="match status" value="1"/>
</dbReference>
<comment type="cofactor">
    <cofactor evidence="6">
        <name>Zn(2+)</name>
        <dbReference type="ChEBI" id="CHEBI:29105"/>
    </cofactor>
    <text evidence="6">Binds 1 zinc ion per subunit.</text>
</comment>
<dbReference type="Proteomes" id="UP000186777">
    <property type="component" value="Unassembled WGS sequence"/>
</dbReference>
<dbReference type="PANTHER" id="PTHR11002">
    <property type="entry name" value="CARBONIC ANHYDRASE"/>
    <property type="match status" value="1"/>
</dbReference>
<keyword evidence="3 6" id="KW-0862">Zinc</keyword>
<evidence type="ECO:0000256" key="1">
    <source>
        <dbReference type="ARBA" id="ARBA00006217"/>
    </source>
</evidence>
<dbReference type="GO" id="GO:0008270">
    <property type="term" value="F:zinc ion binding"/>
    <property type="evidence" value="ECO:0007669"/>
    <property type="project" value="InterPro"/>
</dbReference>
<dbReference type="PANTHER" id="PTHR11002:SF79">
    <property type="entry name" value="CARBONIC ANHYDRASE 2"/>
    <property type="match status" value="1"/>
</dbReference>
<evidence type="ECO:0000256" key="3">
    <source>
        <dbReference type="ARBA" id="ARBA00022833"/>
    </source>
</evidence>
<sequence length="190" mass="20660">MIKHITTTPAKALEKLKAGNARYIDAKVNSEDISQAKRTDTLVNGQKPYAIIITCSDSRVIPENIFMTGIGELFVIRIAGNVIDEHQLGSIEYAASHLGAPLIVVMGHTHCGAVHAAINHDPEGYIKFITDKIKAAIGDECDPYKAACLNVKSCEAEIEASLEIQKVEHQEGLHVIGAMYHLENGVVDFI</sequence>
<dbReference type="InterPro" id="IPR001765">
    <property type="entry name" value="Carbonic_anhydrase"/>
</dbReference>
<dbReference type="AlphaFoldDB" id="A0A1Q6R9F0"/>
<dbReference type="Gene3D" id="3.40.1050.10">
    <property type="entry name" value="Carbonic anhydrase"/>
    <property type="match status" value="1"/>
</dbReference>
<keyword evidence="4" id="KW-0456">Lyase</keyword>
<dbReference type="GO" id="GO:0004089">
    <property type="term" value="F:carbonate dehydratase activity"/>
    <property type="evidence" value="ECO:0007669"/>
    <property type="project" value="UniProtKB-EC"/>
</dbReference>
<dbReference type="Pfam" id="PF00484">
    <property type="entry name" value="Pro_CA"/>
    <property type="match status" value="1"/>
</dbReference>
<comment type="similarity">
    <text evidence="1">Belongs to the beta-class carbonic anhydrase family.</text>
</comment>
<protein>
    <recommendedName>
        <fullName evidence="2">carbonic anhydrase</fullName>
        <ecNumber evidence="2">4.2.1.1</ecNumber>
    </recommendedName>
</protein>
<gene>
    <name evidence="7" type="ORF">BHW43_02480</name>
</gene>
<evidence type="ECO:0000313" key="7">
    <source>
        <dbReference type="EMBL" id="OLA38956.1"/>
    </source>
</evidence>
<comment type="caution">
    <text evidence="7">The sequence shown here is derived from an EMBL/GenBank/DDBJ whole genome shotgun (WGS) entry which is preliminary data.</text>
</comment>
<keyword evidence="6" id="KW-0479">Metal-binding</keyword>
<name>A0A1Q6R9F0_9FIRM</name>
<dbReference type="EMBL" id="MNTG01000004">
    <property type="protein sequence ID" value="OLA38956.1"/>
    <property type="molecule type" value="Genomic_DNA"/>
</dbReference>
<proteinExistence type="inferred from homology"/>
<dbReference type="PROSITE" id="PS00704">
    <property type="entry name" value="PROK_CO2_ANHYDRASE_1"/>
    <property type="match status" value="1"/>
</dbReference>
<dbReference type="RefSeq" id="WP_303679379.1">
    <property type="nucleotide sequence ID" value="NZ_CAUDUD010000022.1"/>
</dbReference>
<evidence type="ECO:0000256" key="6">
    <source>
        <dbReference type="PIRSR" id="PIRSR601765-1"/>
    </source>
</evidence>
<feature type="binding site" evidence="6">
    <location>
        <position position="55"/>
    </location>
    <ligand>
        <name>Zn(2+)</name>
        <dbReference type="ChEBI" id="CHEBI:29105"/>
    </ligand>
</feature>
<dbReference type="EC" id="4.2.1.1" evidence="2"/>
<evidence type="ECO:0000256" key="2">
    <source>
        <dbReference type="ARBA" id="ARBA00012925"/>
    </source>
</evidence>
<reference evidence="7 8" key="1">
    <citation type="journal article" date="2016" name="Nat. Biotechnol.">
        <title>Measurement of bacterial replication rates in microbial communities.</title>
        <authorList>
            <person name="Brown C.T."/>
            <person name="Olm M.R."/>
            <person name="Thomas B.C."/>
            <person name="Banfield J.F."/>
        </authorList>
    </citation>
    <scope>NUCLEOTIDE SEQUENCE [LARGE SCALE GENOMIC DNA]</scope>
    <source>
        <strain evidence="7">46_33</strain>
    </source>
</reference>
<dbReference type="STRING" id="626940.BHW43_02480"/>
<feature type="binding site" evidence="6">
    <location>
        <position position="111"/>
    </location>
    <ligand>
        <name>Zn(2+)</name>
        <dbReference type="ChEBI" id="CHEBI:29105"/>
    </ligand>
</feature>
<comment type="catalytic activity">
    <reaction evidence="5">
        <text>hydrogencarbonate + H(+) = CO2 + H2O</text>
        <dbReference type="Rhea" id="RHEA:10748"/>
        <dbReference type="ChEBI" id="CHEBI:15377"/>
        <dbReference type="ChEBI" id="CHEBI:15378"/>
        <dbReference type="ChEBI" id="CHEBI:16526"/>
        <dbReference type="ChEBI" id="CHEBI:17544"/>
        <dbReference type="EC" id="4.2.1.1"/>
    </reaction>
</comment>
<evidence type="ECO:0000256" key="5">
    <source>
        <dbReference type="ARBA" id="ARBA00048348"/>
    </source>
</evidence>
<dbReference type="InterPro" id="IPR036874">
    <property type="entry name" value="Carbonic_anhydrase_sf"/>
</dbReference>
<organism evidence="7 8">
    <name type="scientific">Phascolarctobacterium succinatutens</name>
    <dbReference type="NCBI Taxonomy" id="626940"/>
    <lineage>
        <taxon>Bacteria</taxon>
        <taxon>Bacillati</taxon>
        <taxon>Bacillota</taxon>
        <taxon>Negativicutes</taxon>
        <taxon>Acidaminococcales</taxon>
        <taxon>Acidaminococcaceae</taxon>
        <taxon>Phascolarctobacterium</taxon>
    </lineage>
</organism>
<dbReference type="SUPFAM" id="SSF53056">
    <property type="entry name" value="beta-carbonic anhydrase, cab"/>
    <property type="match status" value="1"/>
</dbReference>
<dbReference type="GO" id="GO:0015976">
    <property type="term" value="P:carbon utilization"/>
    <property type="evidence" value="ECO:0007669"/>
    <property type="project" value="InterPro"/>
</dbReference>
<dbReference type="InterPro" id="IPR015892">
    <property type="entry name" value="Carbonic_anhydrase_CS"/>
</dbReference>
<evidence type="ECO:0000313" key="8">
    <source>
        <dbReference type="Proteomes" id="UP000186777"/>
    </source>
</evidence>